<dbReference type="OrthoDB" id="8400336at2"/>
<evidence type="ECO:0008006" key="3">
    <source>
        <dbReference type="Google" id="ProtNLM"/>
    </source>
</evidence>
<evidence type="ECO:0000313" key="1">
    <source>
        <dbReference type="EMBL" id="KFN48821.1"/>
    </source>
</evidence>
<dbReference type="STRING" id="1121013.GCA_000426365_02624"/>
<dbReference type="NCBIfam" id="NF041551">
    <property type="entry name" value="YlcI_YnfO_N"/>
    <property type="match status" value="1"/>
</dbReference>
<dbReference type="AlphaFoldDB" id="A0A091BAQ5"/>
<name>A0A091BAQ5_9GAMM</name>
<dbReference type="Proteomes" id="UP000029391">
    <property type="component" value="Unassembled WGS sequence"/>
</dbReference>
<proteinExistence type="predicted"/>
<comment type="caution">
    <text evidence="1">The sequence shown here is derived from an EMBL/GenBank/DDBJ whole genome shotgun (WGS) entry which is preliminary data.</text>
</comment>
<dbReference type="eggNOG" id="COG3905">
    <property type="taxonomic scope" value="Bacteria"/>
</dbReference>
<dbReference type="RefSeq" id="WP_026817524.1">
    <property type="nucleotide sequence ID" value="NZ_AUFF01000011.1"/>
</dbReference>
<organism evidence="1 2">
    <name type="scientific">Arenimonas composti TR7-09 = DSM 18010</name>
    <dbReference type="NCBI Taxonomy" id="1121013"/>
    <lineage>
        <taxon>Bacteria</taxon>
        <taxon>Pseudomonadati</taxon>
        <taxon>Pseudomonadota</taxon>
        <taxon>Gammaproteobacteria</taxon>
        <taxon>Lysobacterales</taxon>
        <taxon>Lysobacteraceae</taxon>
        <taxon>Arenimonas</taxon>
    </lineage>
</organism>
<protein>
    <recommendedName>
        <fullName evidence="3">Prevent-host-death protein</fullName>
    </recommendedName>
</protein>
<keyword evidence="2" id="KW-1185">Reference proteome</keyword>
<accession>A0A091BAQ5</accession>
<reference evidence="1 2" key="1">
    <citation type="submission" date="2013-09" db="EMBL/GenBank/DDBJ databases">
        <title>Genome sequencing of Arenimonas composti.</title>
        <authorList>
            <person name="Chen F."/>
            <person name="Wang G."/>
        </authorList>
    </citation>
    <scope>NUCLEOTIDE SEQUENCE [LARGE SCALE GENOMIC DNA]</scope>
    <source>
        <strain evidence="1 2">TR7-09</strain>
    </source>
</reference>
<gene>
    <name evidence="1" type="ORF">P873_13495</name>
</gene>
<evidence type="ECO:0000313" key="2">
    <source>
        <dbReference type="Proteomes" id="UP000029391"/>
    </source>
</evidence>
<dbReference type="EMBL" id="AWXU01000048">
    <property type="protein sequence ID" value="KFN48821.1"/>
    <property type="molecule type" value="Genomic_DNA"/>
</dbReference>
<sequence>MKTATLPSLRVEPELRQAAESVLQQGESLSGLMEKSLRDEVNRRRNQAEFIARGLAAREDSRQTGAYFTVDESLARLDAILTAHAPAGR</sequence>